<proteinExistence type="predicted"/>
<dbReference type="RefSeq" id="WP_031132940.1">
    <property type="nucleotide sequence ID" value="NZ_ASYR01000050.1"/>
</dbReference>
<dbReference type="Proteomes" id="UP000731519">
    <property type="component" value="Unassembled WGS sequence"/>
</dbReference>
<sequence>MSTTGTTLRTACHLLNYYGLADPNHPHYAMPDGRLTPLAALYRAATGNTPTPFHDDPDTAKHLLLTHPLVHDSIRWISAVLPTQPRPDAETGLPDHIDHIDHWAADPDPHTGRHPNTSDVIGLLLRAANAADNLTHTTAPRHAA</sequence>
<keyword evidence="2" id="KW-1185">Reference proteome</keyword>
<comment type="caution">
    <text evidence="1">The sequence shown here is derived from an EMBL/GenBank/DDBJ whole genome shotgun (WGS) entry which is preliminary data.</text>
</comment>
<dbReference type="EMBL" id="ASYR01000050">
    <property type="protein sequence ID" value="KAF0646582.1"/>
    <property type="molecule type" value="Genomic_DNA"/>
</dbReference>
<evidence type="ECO:0000313" key="2">
    <source>
        <dbReference type="Proteomes" id="UP000731519"/>
    </source>
</evidence>
<gene>
    <name evidence="1" type="ORF">K701_27930</name>
</gene>
<protein>
    <submittedName>
        <fullName evidence="1">Uncharacterized protein</fullName>
    </submittedName>
</protein>
<organism evidence="1 2">
    <name type="scientific">Streptomyces fradiae ATCC 10745 = DSM 40063</name>
    <dbReference type="NCBI Taxonomy" id="1319510"/>
    <lineage>
        <taxon>Bacteria</taxon>
        <taxon>Bacillati</taxon>
        <taxon>Actinomycetota</taxon>
        <taxon>Actinomycetes</taxon>
        <taxon>Kitasatosporales</taxon>
        <taxon>Streptomycetaceae</taxon>
        <taxon>Streptomyces</taxon>
    </lineage>
</organism>
<accession>A0ABQ6XLD3</accession>
<evidence type="ECO:0000313" key="1">
    <source>
        <dbReference type="EMBL" id="KAF0646582.1"/>
    </source>
</evidence>
<reference evidence="1 2" key="1">
    <citation type="submission" date="2013-05" db="EMBL/GenBank/DDBJ databases">
        <title>Genome Sequence of Streptomyces fradiae.</title>
        <authorList>
            <person name="Kirby R."/>
        </authorList>
    </citation>
    <scope>NUCLEOTIDE SEQUENCE [LARGE SCALE GENOMIC DNA]</scope>
    <source>
        <strain evidence="1 2">ATCC 10745</strain>
    </source>
</reference>
<name>A0ABQ6XLD3_STRFR</name>